<dbReference type="OrthoDB" id="9812769at2"/>
<comment type="subcellular location">
    <subcellularLocation>
        <location evidence="2">Membrane</location>
        <topology evidence="2">Peripheral membrane protein</topology>
    </subcellularLocation>
</comment>
<reference evidence="10 11" key="1">
    <citation type="submission" date="2019-01" db="EMBL/GenBank/DDBJ databases">
        <authorList>
            <person name="Brito A."/>
        </authorList>
    </citation>
    <scope>NUCLEOTIDE SEQUENCE [LARGE SCALE GENOMIC DNA]</scope>
    <source>
        <strain evidence="10">1</strain>
    </source>
</reference>
<keyword evidence="4" id="KW-0813">Transport</keyword>
<comment type="function">
    <text evidence="1">Produces ATP from ADP in the presence of a proton gradient across the membrane. The gamma chain is believed to be important in regulating ATPase activity and the flow of protons through the CF(0) complex.</text>
</comment>
<evidence type="ECO:0000256" key="8">
    <source>
        <dbReference type="ARBA" id="ARBA00023196"/>
    </source>
</evidence>
<evidence type="ECO:0000256" key="2">
    <source>
        <dbReference type="ARBA" id="ARBA00004170"/>
    </source>
</evidence>
<dbReference type="RefSeq" id="WP_144865030.1">
    <property type="nucleotide sequence ID" value="NZ_LR213787.1"/>
</dbReference>
<keyword evidence="7" id="KW-0472">Membrane</keyword>
<keyword evidence="9" id="KW-0066">ATP synthesis</keyword>
<dbReference type="SUPFAM" id="SSF52943">
    <property type="entry name" value="ATP synthase (F1-ATPase), gamma subunit"/>
    <property type="match status" value="1"/>
</dbReference>
<keyword evidence="8" id="KW-0139">CF(1)</keyword>
<evidence type="ECO:0000256" key="3">
    <source>
        <dbReference type="ARBA" id="ARBA00007681"/>
    </source>
</evidence>
<dbReference type="InterPro" id="IPR017709">
    <property type="entry name" value="Alt_ATP_synth_F1_gsu"/>
</dbReference>
<dbReference type="CDD" id="cd12151">
    <property type="entry name" value="F1-ATPase_gamma"/>
    <property type="match status" value="1"/>
</dbReference>
<evidence type="ECO:0000313" key="10">
    <source>
        <dbReference type="EMBL" id="VEP14549.1"/>
    </source>
</evidence>
<evidence type="ECO:0000256" key="4">
    <source>
        <dbReference type="ARBA" id="ARBA00022448"/>
    </source>
</evidence>
<proteinExistence type="inferred from homology"/>
<evidence type="ECO:0000256" key="1">
    <source>
        <dbReference type="ARBA" id="ARBA00003456"/>
    </source>
</evidence>
<evidence type="ECO:0000313" key="11">
    <source>
        <dbReference type="Proteomes" id="UP000320055"/>
    </source>
</evidence>
<dbReference type="InterPro" id="IPR035968">
    <property type="entry name" value="ATP_synth_F1_ATPase_gsu"/>
</dbReference>
<sequence length="297" mass="33824">MATIEELKHQITTAQDLQSVVKTMKALAAVSIHQYEKAVQSLTEYNRTIEMGLQILLKQRPKVLLKKTSITNHRVGTVVFGSDWGMCGQFNERIANHTIKKLESRSLDAENQLILAIGSRVGDRIIAAGYRCEACFTLPSSIEGITSTVQEMVLILERWRQENQIEQISVVYNQITNSATYHPADLQIFPLNLEWLQSLQCEQWKSRSLPTFTMNENNLAAALFRQYFFVSLYRACAESLKSEHTSRLAAMQIAEKNIAERLTELNMQFNHQRQTTITEELLDIVSGFEALIVSPKE</sequence>
<dbReference type="Gene3D" id="3.40.1380.10">
    <property type="match status" value="1"/>
</dbReference>
<dbReference type="EMBL" id="CAACVJ010000190">
    <property type="protein sequence ID" value="VEP14549.1"/>
    <property type="molecule type" value="Genomic_DNA"/>
</dbReference>
<keyword evidence="6" id="KW-0406">Ion transport</keyword>
<dbReference type="Gene3D" id="1.10.287.80">
    <property type="entry name" value="ATP synthase, gamma subunit, helix hairpin domain"/>
    <property type="match status" value="1"/>
</dbReference>
<dbReference type="PRINTS" id="PR00126">
    <property type="entry name" value="ATPASEGAMMA"/>
</dbReference>
<protein>
    <submittedName>
        <fullName evidence="10">Alternate F1F0 ATPase, F1 subunit gamma</fullName>
    </submittedName>
</protein>
<dbReference type="InterPro" id="IPR000131">
    <property type="entry name" value="ATP_synth_F1_gsu"/>
</dbReference>
<dbReference type="GO" id="GO:0045259">
    <property type="term" value="C:proton-transporting ATP synthase complex"/>
    <property type="evidence" value="ECO:0007669"/>
    <property type="project" value="UniProtKB-KW"/>
</dbReference>
<keyword evidence="5" id="KW-0375">Hydrogen ion transport</keyword>
<dbReference type="Proteomes" id="UP000320055">
    <property type="component" value="Unassembled WGS sequence"/>
</dbReference>
<keyword evidence="11" id="KW-1185">Reference proteome</keyword>
<evidence type="ECO:0000256" key="7">
    <source>
        <dbReference type="ARBA" id="ARBA00023136"/>
    </source>
</evidence>
<dbReference type="AlphaFoldDB" id="A0A563VT34"/>
<dbReference type="NCBIfam" id="TIGR03323">
    <property type="entry name" value="alt_F1F0_F1_gam"/>
    <property type="match status" value="1"/>
</dbReference>
<gene>
    <name evidence="10" type="ORF">H1P_270042</name>
</gene>
<evidence type="ECO:0000256" key="9">
    <source>
        <dbReference type="ARBA" id="ARBA00023310"/>
    </source>
</evidence>
<dbReference type="PANTHER" id="PTHR11693:SF22">
    <property type="entry name" value="ATP SYNTHASE SUBUNIT GAMMA, MITOCHONDRIAL"/>
    <property type="match status" value="1"/>
</dbReference>
<dbReference type="PANTHER" id="PTHR11693">
    <property type="entry name" value="ATP SYNTHASE GAMMA CHAIN"/>
    <property type="match status" value="1"/>
</dbReference>
<organism evidence="10 11">
    <name type="scientific">Hyella patelloides LEGE 07179</name>
    <dbReference type="NCBI Taxonomy" id="945734"/>
    <lineage>
        <taxon>Bacteria</taxon>
        <taxon>Bacillati</taxon>
        <taxon>Cyanobacteriota</taxon>
        <taxon>Cyanophyceae</taxon>
        <taxon>Pleurocapsales</taxon>
        <taxon>Hyellaceae</taxon>
        <taxon>Hyella</taxon>
    </lineage>
</organism>
<evidence type="ECO:0000256" key="5">
    <source>
        <dbReference type="ARBA" id="ARBA00022781"/>
    </source>
</evidence>
<dbReference type="GO" id="GO:0046933">
    <property type="term" value="F:proton-transporting ATP synthase activity, rotational mechanism"/>
    <property type="evidence" value="ECO:0007669"/>
    <property type="project" value="InterPro"/>
</dbReference>
<comment type="similarity">
    <text evidence="3">Belongs to the ATPase gamma chain family.</text>
</comment>
<name>A0A563VT34_9CYAN</name>
<dbReference type="Pfam" id="PF00231">
    <property type="entry name" value="ATP-synt"/>
    <property type="match status" value="1"/>
</dbReference>
<accession>A0A563VT34</accession>
<evidence type="ECO:0000256" key="6">
    <source>
        <dbReference type="ARBA" id="ARBA00023065"/>
    </source>
</evidence>